<evidence type="ECO:0008006" key="4">
    <source>
        <dbReference type="Google" id="ProtNLM"/>
    </source>
</evidence>
<dbReference type="OrthoDB" id="2479530at2"/>
<evidence type="ECO:0000256" key="1">
    <source>
        <dbReference type="SAM" id="SignalP"/>
    </source>
</evidence>
<feature type="chain" id="PRO_5017736400" description="Membrane dipeptidase (Peptidase family M19)" evidence="1">
    <location>
        <begin position="25"/>
        <end position="547"/>
    </location>
</feature>
<dbReference type="AlphaFoldDB" id="A0A3D9SZE3"/>
<organism evidence="2 3">
    <name type="scientific">Thermomonospora umbrina</name>
    <dbReference type="NCBI Taxonomy" id="111806"/>
    <lineage>
        <taxon>Bacteria</taxon>
        <taxon>Bacillati</taxon>
        <taxon>Actinomycetota</taxon>
        <taxon>Actinomycetes</taxon>
        <taxon>Streptosporangiales</taxon>
        <taxon>Thermomonosporaceae</taxon>
        <taxon>Thermomonospora</taxon>
    </lineage>
</organism>
<reference evidence="2 3" key="1">
    <citation type="submission" date="2018-08" db="EMBL/GenBank/DDBJ databases">
        <title>Sequencing the genomes of 1000 actinobacteria strains.</title>
        <authorList>
            <person name="Klenk H.-P."/>
        </authorList>
    </citation>
    <scope>NUCLEOTIDE SEQUENCE [LARGE SCALE GENOMIC DNA]</scope>
    <source>
        <strain evidence="2 3">DSM 43927</strain>
    </source>
</reference>
<sequence>MHRRTLVSRTLAVLAVLVSLGASAAGTSRLAAAEPATPVAPVAATTGEVRGYLDAHSHLMSYEGFGGRIFCGKTFDPEGIEKALKDCSDHGVAGAFAWFENFTRHGHPFGTHDAVGYPTFKDWPANDSFTHQQSYYKWLERSWRGGQRILVNQMVTNRVLCEVYPLKKYPCDEMGSIRLQVKRTQELEAYIDKEHGGPGKGWFRIARNPTEARGIIAQGKLAVVLGIETSEPFGCTGTPERPGCTKAEIDQGLDEMRDLGISSMFLCHKFDNALCGVRFDEGALGGILNLGNVLSAGRFWQADTCTGPAHDHTISPSGDLAALLAGPLKALRPVGITMPVYPKPPHCNPVGLTALGEHMVRGMMKRGMIIEVDHMSVKAADQTLRILEDAGYSGVISGHSWTDPTYTRRVYGVGGMMTSYGHRADGFVGQWRKDKASRDERYLFGYGYGLDANGMGTLPPVRPNNAENPVRYPFTSPFDPGVTLDRAKTGSRTWDVNKEGVAHYGLVPDWMKDMQNIAGNEIINDLALGAESYLQMWQRATSHSAQP</sequence>
<gene>
    <name evidence="2" type="ORF">DFJ69_2445</name>
</gene>
<dbReference type="SUPFAM" id="SSF51556">
    <property type="entry name" value="Metallo-dependent hydrolases"/>
    <property type="match status" value="1"/>
</dbReference>
<keyword evidence="1" id="KW-0732">Signal</keyword>
<keyword evidence="3" id="KW-1185">Reference proteome</keyword>
<dbReference type="Proteomes" id="UP000256661">
    <property type="component" value="Unassembled WGS sequence"/>
</dbReference>
<dbReference type="RefSeq" id="WP_116022553.1">
    <property type="nucleotide sequence ID" value="NZ_QTTT01000001.1"/>
</dbReference>
<comment type="caution">
    <text evidence="2">The sequence shown here is derived from an EMBL/GenBank/DDBJ whole genome shotgun (WGS) entry which is preliminary data.</text>
</comment>
<evidence type="ECO:0000313" key="3">
    <source>
        <dbReference type="Proteomes" id="UP000256661"/>
    </source>
</evidence>
<proteinExistence type="predicted"/>
<protein>
    <recommendedName>
        <fullName evidence="4">Membrane dipeptidase (Peptidase family M19)</fullName>
    </recommendedName>
</protein>
<dbReference type="EMBL" id="QTTT01000001">
    <property type="protein sequence ID" value="REE96991.1"/>
    <property type="molecule type" value="Genomic_DNA"/>
</dbReference>
<name>A0A3D9SZE3_9ACTN</name>
<dbReference type="Gene3D" id="3.20.20.140">
    <property type="entry name" value="Metal-dependent hydrolases"/>
    <property type="match status" value="1"/>
</dbReference>
<accession>A0A3D9SZE3</accession>
<evidence type="ECO:0000313" key="2">
    <source>
        <dbReference type="EMBL" id="REE96991.1"/>
    </source>
</evidence>
<feature type="signal peptide" evidence="1">
    <location>
        <begin position="1"/>
        <end position="24"/>
    </location>
</feature>
<dbReference type="InterPro" id="IPR032466">
    <property type="entry name" value="Metal_Hydrolase"/>
</dbReference>